<feature type="compositionally biased region" description="Low complexity" evidence="1">
    <location>
        <begin position="1"/>
        <end position="17"/>
    </location>
</feature>
<organism evidence="2 3">
    <name type="scientific">Parelaphostrongylus tenuis</name>
    <name type="common">Meningeal worm</name>
    <dbReference type="NCBI Taxonomy" id="148309"/>
    <lineage>
        <taxon>Eukaryota</taxon>
        <taxon>Metazoa</taxon>
        <taxon>Ecdysozoa</taxon>
        <taxon>Nematoda</taxon>
        <taxon>Chromadorea</taxon>
        <taxon>Rhabditida</taxon>
        <taxon>Rhabditina</taxon>
        <taxon>Rhabditomorpha</taxon>
        <taxon>Strongyloidea</taxon>
        <taxon>Metastrongylidae</taxon>
        <taxon>Parelaphostrongylus</taxon>
    </lineage>
</organism>
<name>A0AAD5QBF7_PARTN</name>
<evidence type="ECO:0000256" key="1">
    <source>
        <dbReference type="SAM" id="MobiDB-lite"/>
    </source>
</evidence>
<dbReference type="Proteomes" id="UP001196413">
    <property type="component" value="Unassembled WGS sequence"/>
</dbReference>
<protein>
    <submittedName>
        <fullName evidence="2">Uncharacterized protein</fullName>
    </submittedName>
</protein>
<comment type="caution">
    <text evidence="2">The sequence shown here is derived from an EMBL/GenBank/DDBJ whole genome shotgun (WGS) entry which is preliminary data.</text>
</comment>
<dbReference type="EMBL" id="JAHQIW010000060">
    <property type="protein sequence ID" value="KAJ1345748.1"/>
    <property type="molecule type" value="Genomic_DNA"/>
</dbReference>
<evidence type="ECO:0000313" key="2">
    <source>
        <dbReference type="EMBL" id="KAJ1345748.1"/>
    </source>
</evidence>
<gene>
    <name evidence="2" type="ORF">KIN20_000351</name>
</gene>
<sequence>MADTSISHSKLSITSSSPASVCPTERIRTPSAPLLTMEAIENAFHDDAHYITETEVVRAQTQLFRKKVQVRISEVLLQNYRNSSHSRS</sequence>
<proteinExistence type="predicted"/>
<evidence type="ECO:0000313" key="3">
    <source>
        <dbReference type="Proteomes" id="UP001196413"/>
    </source>
</evidence>
<dbReference type="AlphaFoldDB" id="A0AAD5QBF7"/>
<feature type="region of interest" description="Disordered" evidence="1">
    <location>
        <begin position="1"/>
        <end position="25"/>
    </location>
</feature>
<reference evidence="2" key="1">
    <citation type="submission" date="2021-06" db="EMBL/GenBank/DDBJ databases">
        <title>Parelaphostrongylus tenuis whole genome reference sequence.</title>
        <authorList>
            <person name="Garwood T.J."/>
            <person name="Larsen P.A."/>
            <person name="Fountain-Jones N.M."/>
            <person name="Garbe J.R."/>
            <person name="Macchietto M.G."/>
            <person name="Kania S.A."/>
            <person name="Gerhold R.W."/>
            <person name="Richards J.E."/>
            <person name="Wolf T.M."/>
        </authorList>
    </citation>
    <scope>NUCLEOTIDE SEQUENCE</scope>
    <source>
        <strain evidence="2">MNPRO001-30</strain>
        <tissue evidence="2">Meninges</tissue>
    </source>
</reference>
<keyword evidence="3" id="KW-1185">Reference proteome</keyword>
<accession>A0AAD5QBF7</accession>